<keyword evidence="2 4" id="KW-0560">Oxidoreductase</keyword>
<dbReference type="GO" id="GO:0010181">
    <property type="term" value="F:FMN binding"/>
    <property type="evidence" value="ECO:0007669"/>
    <property type="project" value="InterPro"/>
</dbReference>
<dbReference type="SUPFAM" id="SSF50475">
    <property type="entry name" value="FMN-binding split barrel"/>
    <property type="match status" value="1"/>
</dbReference>
<dbReference type="PANTHER" id="PTHR30466">
    <property type="entry name" value="FLAVIN REDUCTASE"/>
    <property type="match status" value="1"/>
</dbReference>
<sequence length="178" mass="19006">MSIIVTPETPEIDPAEYRKIFGSLPTGVTAITGMTAEGKPMGLVVGTFMSLSLDPPLVTFCVDKGSSTWPLLRSLGRFTANILSTEQLPICRALSRKGEDKFADIDYTIGEHGTPHITEATAVIDCEVLSEVVAGDHYMIVGGVDSMVSSDADALLFRGGKFGDFNLWPAPANPEKKG</sequence>
<dbReference type="InterPro" id="IPR012349">
    <property type="entry name" value="Split_barrel_FMN-bd"/>
</dbReference>
<dbReference type="PANTHER" id="PTHR30466:SF11">
    <property type="entry name" value="FLAVIN-DEPENDENT MONOOXYGENASE, REDUCTASE SUBUNIT HSAB"/>
    <property type="match status" value="1"/>
</dbReference>
<reference evidence="4 5" key="1">
    <citation type="submission" date="2023-05" db="EMBL/GenBank/DDBJ databases">
        <title>Glutamicibacter sp. B1, complete genome.</title>
        <authorList>
            <person name="Long Y.H."/>
            <person name="Fang T."/>
            <person name="Li X.Y."/>
        </authorList>
    </citation>
    <scope>NUCLEOTIDE SEQUENCE [LARGE SCALE GENOMIC DNA]</scope>
    <source>
        <strain evidence="4 5">B1</strain>
    </source>
</reference>
<gene>
    <name evidence="4" type="ORF">QMQ05_01325</name>
</gene>
<comment type="similarity">
    <text evidence="1">Belongs to the non-flavoprotein flavin reductase family.</text>
</comment>
<dbReference type="Proteomes" id="UP001486888">
    <property type="component" value="Chromosome"/>
</dbReference>
<dbReference type="RefSeq" id="WP_345472350.1">
    <property type="nucleotide sequence ID" value="NZ_CP125942.1"/>
</dbReference>
<organism evidence="4 5">
    <name type="scientific">Glutamicibacter ectropisis</name>
    <dbReference type="NCBI Taxonomy" id="3046593"/>
    <lineage>
        <taxon>Bacteria</taxon>
        <taxon>Bacillati</taxon>
        <taxon>Actinomycetota</taxon>
        <taxon>Actinomycetes</taxon>
        <taxon>Micrococcales</taxon>
        <taxon>Micrococcaceae</taxon>
        <taxon>Glutamicibacter</taxon>
    </lineage>
</organism>
<feature type="domain" description="Flavin reductase like" evidence="3">
    <location>
        <begin position="21"/>
        <end position="164"/>
    </location>
</feature>
<dbReference type="GO" id="GO:0042602">
    <property type="term" value="F:riboflavin reductase (NADPH) activity"/>
    <property type="evidence" value="ECO:0007669"/>
    <property type="project" value="TreeGrafter"/>
</dbReference>
<dbReference type="EMBL" id="CP125942">
    <property type="protein sequence ID" value="XAO46216.1"/>
    <property type="molecule type" value="Genomic_DNA"/>
</dbReference>
<proteinExistence type="inferred from homology"/>
<accession>A0AAU6WG76</accession>
<dbReference type="InterPro" id="IPR002563">
    <property type="entry name" value="Flavin_Rdtase-like_dom"/>
</dbReference>
<keyword evidence="5" id="KW-1185">Reference proteome</keyword>
<dbReference type="Gene3D" id="2.30.110.10">
    <property type="entry name" value="Electron Transport, Fmn-binding Protein, Chain A"/>
    <property type="match status" value="1"/>
</dbReference>
<evidence type="ECO:0000313" key="4">
    <source>
        <dbReference type="EMBL" id="XAO46216.1"/>
    </source>
</evidence>
<dbReference type="AlphaFoldDB" id="A0AAU6WG76"/>
<dbReference type="KEGG" id="gey:QMQ05_01325"/>
<evidence type="ECO:0000256" key="2">
    <source>
        <dbReference type="ARBA" id="ARBA00023002"/>
    </source>
</evidence>
<evidence type="ECO:0000313" key="5">
    <source>
        <dbReference type="Proteomes" id="UP001486888"/>
    </source>
</evidence>
<dbReference type="Pfam" id="PF01613">
    <property type="entry name" value="Flavin_Reduct"/>
    <property type="match status" value="1"/>
</dbReference>
<dbReference type="InterPro" id="IPR050268">
    <property type="entry name" value="NADH-dep_flavin_reductase"/>
</dbReference>
<dbReference type="EC" id="1.-.-.-" evidence="4"/>
<evidence type="ECO:0000256" key="1">
    <source>
        <dbReference type="ARBA" id="ARBA00008898"/>
    </source>
</evidence>
<evidence type="ECO:0000259" key="3">
    <source>
        <dbReference type="SMART" id="SM00903"/>
    </source>
</evidence>
<name>A0AAU6WG76_9MICC</name>
<protein>
    <submittedName>
        <fullName evidence="4">Flavin reductase family protein</fullName>
        <ecNumber evidence="4">1.-.-.-</ecNumber>
    </submittedName>
</protein>
<dbReference type="SMART" id="SM00903">
    <property type="entry name" value="Flavin_Reduct"/>
    <property type="match status" value="1"/>
</dbReference>